<evidence type="ECO:0000313" key="2">
    <source>
        <dbReference type="EMBL" id="SDD50259.1"/>
    </source>
</evidence>
<evidence type="ECO:0000313" key="1">
    <source>
        <dbReference type="EMBL" id="MDX5991737.1"/>
    </source>
</evidence>
<accession>A0A1G6V996</accession>
<dbReference type="AlphaFoldDB" id="A0A1G6V996"/>
<evidence type="ECO:0000313" key="3">
    <source>
        <dbReference type="Proteomes" id="UP000182413"/>
    </source>
</evidence>
<organism evidence="2 3">
    <name type="scientific">Ectopseudomonas alcaliphila</name>
    <dbReference type="NCBI Taxonomy" id="101564"/>
    <lineage>
        <taxon>Bacteria</taxon>
        <taxon>Pseudomonadati</taxon>
        <taxon>Pseudomonadota</taxon>
        <taxon>Gammaproteobacteria</taxon>
        <taxon>Pseudomonadales</taxon>
        <taxon>Pseudomonadaceae</taxon>
        <taxon>Ectopseudomonas</taxon>
    </lineage>
</organism>
<reference evidence="2 3" key="1">
    <citation type="submission" date="2016-10" db="EMBL/GenBank/DDBJ databases">
        <authorList>
            <person name="de Groot N.N."/>
        </authorList>
    </citation>
    <scope>NUCLEOTIDE SEQUENCE [LARGE SCALE GENOMIC DNA]</scope>
    <source>
        <strain evidence="2 3">JCM 10630</strain>
    </source>
</reference>
<dbReference type="Proteomes" id="UP001278050">
    <property type="component" value="Unassembled WGS sequence"/>
</dbReference>
<evidence type="ECO:0008006" key="5">
    <source>
        <dbReference type="Google" id="ProtNLM"/>
    </source>
</evidence>
<keyword evidence="4" id="KW-1185">Reference proteome</keyword>
<proteinExistence type="predicted"/>
<dbReference type="OrthoDB" id="6903529at2"/>
<dbReference type="RefSeq" id="WP_013714358.1">
    <property type="nucleotide sequence ID" value="NZ_CBCSET010000001.1"/>
</dbReference>
<evidence type="ECO:0000313" key="4">
    <source>
        <dbReference type="Proteomes" id="UP001278050"/>
    </source>
</evidence>
<gene>
    <name evidence="2" type="ORF">SAMN05216575_101699</name>
    <name evidence="1" type="ORF">SIM71_06690</name>
</gene>
<sequence>MTHVIGRDLCAIDTFATACGVEEQEVRGWVQNGTLPSVKLGDQRFINVSRLQADLLSGKDAFDAGDYDHD</sequence>
<dbReference type="EMBL" id="JAWXXP010000001">
    <property type="protein sequence ID" value="MDX5991737.1"/>
    <property type="molecule type" value="Genomic_DNA"/>
</dbReference>
<name>A0A1G6V996_9GAMM</name>
<dbReference type="Proteomes" id="UP000182413">
    <property type="component" value="Unassembled WGS sequence"/>
</dbReference>
<dbReference type="EMBL" id="FNAE01000001">
    <property type="protein sequence ID" value="SDD50259.1"/>
    <property type="molecule type" value="Genomic_DNA"/>
</dbReference>
<reference evidence="1 4" key="2">
    <citation type="submission" date="2023-11" db="EMBL/GenBank/DDBJ databases">
        <title>MicrobeMod: A computational toolkit for identifying prokaryotic methylation and restriction-modification with nanopore sequencing.</title>
        <authorList>
            <person name="Crits-Christoph A."/>
            <person name="Kang S.C."/>
            <person name="Lee H."/>
            <person name="Ostrov N."/>
        </authorList>
    </citation>
    <scope>NUCLEOTIDE SEQUENCE [LARGE SCALE GENOMIC DNA]</scope>
    <source>
        <strain evidence="1 4">ATCC BAA-571</strain>
    </source>
</reference>
<protein>
    <recommendedName>
        <fullName evidence="5">DNA binding domain-containing protein, excisionase family</fullName>
    </recommendedName>
</protein>